<dbReference type="EMBL" id="LN890560">
    <property type="protein sequence ID" value="CUS20803.1"/>
    <property type="molecule type" value="Genomic_DNA"/>
</dbReference>
<accession>A0A0P1KVS6</accession>
<dbReference type="FunFam" id="1.10.10.10:FF:000087">
    <property type="entry name" value="Transcriptional adapter 2"/>
    <property type="match status" value="1"/>
</dbReference>
<name>A0A0P1KVS6_9SACH</name>
<dbReference type="GO" id="GO:0003713">
    <property type="term" value="F:transcription coactivator activity"/>
    <property type="evidence" value="ECO:0007669"/>
    <property type="project" value="TreeGrafter"/>
</dbReference>
<dbReference type="PANTHER" id="PTHR12374">
    <property type="entry name" value="TRANSCRIPTIONAL ADAPTOR 2 ADA2 -RELATED"/>
    <property type="match status" value="1"/>
</dbReference>
<dbReference type="InterPro" id="IPR009057">
    <property type="entry name" value="Homeodomain-like_sf"/>
</dbReference>
<dbReference type="SUPFAM" id="SSF46689">
    <property type="entry name" value="Homeodomain-like"/>
    <property type="match status" value="1"/>
</dbReference>
<gene>
    <name evidence="2" type="ORF">LAQU0_S01e14994g</name>
</gene>
<organism evidence="2 3">
    <name type="scientific">Lachancea quebecensis</name>
    <dbReference type="NCBI Taxonomy" id="1654605"/>
    <lineage>
        <taxon>Eukaryota</taxon>
        <taxon>Fungi</taxon>
        <taxon>Dikarya</taxon>
        <taxon>Ascomycota</taxon>
        <taxon>Saccharomycotina</taxon>
        <taxon>Saccharomycetes</taxon>
        <taxon>Saccharomycetales</taxon>
        <taxon>Saccharomycetaceae</taxon>
        <taxon>Lachancea</taxon>
    </lineage>
</organism>
<evidence type="ECO:0000313" key="2">
    <source>
        <dbReference type="EMBL" id="CUS20803.1"/>
    </source>
</evidence>
<dbReference type="GO" id="GO:0006357">
    <property type="term" value="P:regulation of transcription by RNA polymerase II"/>
    <property type="evidence" value="ECO:0007669"/>
    <property type="project" value="TreeGrafter"/>
</dbReference>
<evidence type="ECO:0000313" key="3">
    <source>
        <dbReference type="Proteomes" id="UP000236544"/>
    </source>
</evidence>
<protein>
    <submittedName>
        <fullName evidence="2">LAQU0S01e14994g1_1</fullName>
    </submittedName>
</protein>
<dbReference type="PANTHER" id="PTHR12374:SF21">
    <property type="entry name" value="SWIRM DOMAIN-CONTAINING PROTEIN FUN19-RELATED"/>
    <property type="match status" value="1"/>
</dbReference>
<dbReference type="Gene3D" id="1.10.10.10">
    <property type="entry name" value="Winged helix-like DNA-binding domain superfamily/Winged helix DNA-binding domain"/>
    <property type="match status" value="1"/>
</dbReference>
<dbReference type="GO" id="GO:0003682">
    <property type="term" value="F:chromatin binding"/>
    <property type="evidence" value="ECO:0007669"/>
    <property type="project" value="TreeGrafter"/>
</dbReference>
<dbReference type="InterPro" id="IPR036388">
    <property type="entry name" value="WH-like_DNA-bd_sf"/>
</dbReference>
<dbReference type="Proteomes" id="UP000236544">
    <property type="component" value="Unassembled WGS sequence"/>
</dbReference>
<proteinExistence type="predicted"/>
<dbReference type="PROSITE" id="PS50934">
    <property type="entry name" value="SWIRM"/>
    <property type="match status" value="1"/>
</dbReference>
<dbReference type="Pfam" id="PF04433">
    <property type="entry name" value="SWIRM"/>
    <property type="match status" value="1"/>
</dbReference>
<dbReference type="InterPro" id="IPR007526">
    <property type="entry name" value="SWIRM"/>
</dbReference>
<keyword evidence="3" id="KW-1185">Reference proteome</keyword>
<dbReference type="GO" id="GO:0070210">
    <property type="term" value="C:Rpd3L-Expanded complex"/>
    <property type="evidence" value="ECO:0007669"/>
    <property type="project" value="TreeGrafter"/>
</dbReference>
<dbReference type="OrthoDB" id="5598695at2759"/>
<feature type="domain" description="SWIRM" evidence="1">
    <location>
        <begin position="254"/>
        <end position="351"/>
    </location>
</feature>
<evidence type="ECO:0000259" key="1">
    <source>
        <dbReference type="PROSITE" id="PS50934"/>
    </source>
</evidence>
<dbReference type="AlphaFoldDB" id="A0A0P1KVS6"/>
<dbReference type="GO" id="GO:0006338">
    <property type="term" value="P:chromatin remodeling"/>
    <property type="evidence" value="ECO:0007669"/>
    <property type="project" value="TreeGrafter"/>
</dbReference>
<reference evidence="3" key="1">
    <citation type="submission" date="2015-10" db="EMBL/GenBank/DDBJ databases">
        <authorList>
            <person name="Devillers H."/>
        </authorList>
    </citation>
    <scope>NUCLEOTIDE SEQUENCE [LARGE SCALE GENOMIC DNA]</scope>
</reference>
<sequence>MEFNSPQPEHAQLSTVVHPKGTSRLLAALHQQVVSATAPRSGGPALGGCSIDSTLDEHLIPSPPLSPKLSSVDEGKVVSVAPQAPQIPAEESAALWVKPDWESTRSPERYRSATSGFLSQYRCFDFTRAKRYTHPNNKTLRKTRNYTCSPNYTSGGSDFEKVYRTRRSVKNAETPRAARGNAPAFQEETMHDGVLARPATPTHRNTHRKANSVTSPLASSAVLGAPQYVPNMSWEKLPDYSPPLSTLPANSKCLKVEWKGSSMDLSADPLRHLLHPAELQLAQILRLPCDLYLDSKRRLFLEKVHRLKQDLPFRRTDAQKACRIDVNKASRLFAAYERIGWLEDENFERFL</sequence>